<reference evidence="1 2" key="1">
    <citation type="submission" date="2023-05" db="EMBL/GenBank/DDBJ databases">
        <title>Genome sequence of Pinibacter sp. MAH-24.</title>
        <authorList>
            <person name="Huq M.A."/>
        </authorList>
    </citation>
    <scope>NUCLEOTIDE SEQUENCE [LARGE SCALE GENOMIC DNA]</scope>
    <source>
        <strain evidence="1 2">MAH-24</strain>
    </source>
</reference>
<protein>
    <submittedName>
        <fullName evidence="1">DUF885 domain-containing protein</fullName>
    </submittedName>
</protein>
<dbReference type="EMBL" id="JASBRG010000007">
    <property type="protein sequence ID" value="MDI3320658.1"/>
    <property type="molecule type" value="Genomic_DNA"/>
</dbReference>
<organism evidence="1 2">
    <name type="scientific">Pinibacter soli</name>
    <dbReference type="NCBI Taxonomy" id="3044211"/>
    <lineage>
        <taxon>Bacteria</taxon>
        <taxon>Pseudomonadati</taxon>
        <taxon>Bacteroidota</taxon>
        <taxon>Chitinophagia</taxon>
        <taxon>Chitinophagales</taxon>
        <taxon>Chitinophagaceae</taxon>
        <taxon>Pinibacter</taxon>
    </lineage>
</organism>
<dbReference type="PANTHER" id="PTHR33361:SF16">
    <property type="entry name" value="DUF885 DOMAIN-CONTAINING PROTEIN"/>
    <property type="match status" value="1"/>
</dbReference>
<accession>A0ABT6RDJ9</accession>
<dbReference type="RefSeq" id="WP_282334754.1">
    <property type="nucleotide sequence ID" value="NZ_JASBRG010000007.1"/>
</dbReference>
<evidence type="ECO:0000313" key="2">
    <source>
        <dbReference type="Proteomes" id="UP001226434"/>
    </source>
</evidence>
<proteinExistence type="predicted"/>
<sequence length="597" mass="67686">MSLTPWKITRSKLIVLFIAALPNVKLVAQSTGKNESLHLLFDEYHEEGLKLNPLSATMEGDDRFNDLLPNDGAASFIKASHAFYTKYQNSLKTYNYQKLNAQDKLSYDILMDVIERRLGSEKFHPEYMPVNQMDCLPLLIGQLGSGSSFQPFKTLKDYNDWLKRIAAFSHWTDTAIANMRKGIKAGYVLPKALVVKMIPQMTSLAEMDSSKSIFYGPVRNFPTDFSKADKARLTAAYFTSINQQLIPCFKKLADFLSNDYLPQARTSSGINALPHGDEMYRFAIYYNTTTHKTADEIYQTGLNEVARITAEMVKIKDAIGFKGSLNDLFQFMKTNKQFMPFKTKEEVLNANRAVLSKIDEHLNNMFGVKPRTPFEIREVEAYRAAAAPPQYAAGSPDATRPGIYYVPIVDPTKINTTAFALEATFLHEAIPGHHFQISLQQENNDVPKFRRFLENGAFVEGWGLYAESLGDQLGCYTDPYQKLGALGNEIHRAIRLVVDAGIHTGKMTREDAIRYMMDHESLSETRVIAEIERYMADPGQAVSYKTGELKIKELRDKYQRQLGTKFSLKSFHDAILNGGPMPLDVFERYMDDWAKTL</sequence>
<dbReference type="InterPro" id="IPR010281">
    <property type="entry name" value="DUF885"/>
</dbReference>
<keyword evidence="2" id="KW-1185">Reference proteome</keyword>
<dbReference type="Proteomes" id="UP001226434">
    <property type="component" value="Unassembled WGS sequence"/>
</dbReference>
<gene>
    <name evidence="1" type="ORF">QJ048_12780</name>
</gene>
<dbReference type="PANTHER" id="PTHR33361">
    <property type="entry name" value="GLR0591 PROTEIN"/>
    <property type="match status" value="1"/>
</dbReference>
<evidence type="ECO:0000313" key="1">
    <source>
        <dbReference type="EMBL" id="MDI3320658.1"/>
    </source>
</evidence>
<comment type="caution">
    <text evidence="1">The sequence shown here is derived from an EMBL/GenBank/DDBJ whole genome shotgun (WGS) entry which is preliminary data.</text>
</comment>
<name>A0ABT6RDJ9_9BACT</name>
<dbReference type="Pfam" id="PF05960">
    <property type="entry name" value="DUF885"/>
    <property type="match status" value="1"/>
</dbReference>